<keyword evidence="4" id="KW-0964">Secreted</keyword>
<gene>
    <name evidence="9" type="ORF">F441_19583</name>
</gene>
<dbReference type="InterPro" id="IPR054463">
    <property type="entry name" value="PexRD54_WY"/>
</dbReference>
<dbReference type="GO" id="GO:0043657">
    <property type="term" value="C:host cell"/>
    <property type="evidence" value="ECO:0007669"/>
    <property type="project" value="UniProtKB-SubCell"/>
</dbReference>
<dbReference type="GO" id="GO:0005576">
    <property type="term" value="C:extracellular region"/>
    <property type="evidence" value="ECO:0007669"/>
    <property type="project" value="UniProtKB-SubCell"/>
</dbReference>
<feature type="domain" description="RxLR effector PexRD54 WY" evidence="8">
    <location>
        <begin position="270"/>
        <end position="310"/>
    </location>
</feature>
<evidence type="ECO:0000256" key="3">
    <source>
        <dbReference type="ARBA" id="ARBA00010400"/>
    </source>
</evidence>
<dbReference type="InterPro" id="IPR031825">
    <property type="entry name" value="RXLR"/>
</dbReference>
<name>W2VYT3_PHYNI</name>
<evidence type="ECO:0000256" key="6">
    <source>
        <dbReference type="ARBA" id="ARBA00023026"/>
    </source>
</evidence>
<dbReference type="AlphaFoldDB" id="W2VYT3"/>
<evidence type="ECO:0000256" key="4">
    <source>
        <dbReference type="ARBA" id="ARBA00022525"/>
    </source>
</evidence>
<evidence type="ECO:0000256" key="1">
    <source>
        <dbReference type="ARBA" id="ARBA00004340"/>
    </source>
</evidence>
<dbReference type="EMBL" id="ANIX01003878">
    <property type="protein sequence ID" value="ETP03452.1"/>
    <property type="molecule type" value="Genomic_DNA"/>
</dbReference>
<dbReference type="Pfam" id="PF16810">
    <property type="entry name" value="RXLR"/>
    <property type="match status" value="1"/>
</dbReference>
<feature type="domain" description="RxLR effector PexRD54 WY" evidence="8">
    <location>
        <begin position="173"/>
        <end position="219"/>
    </location>
</feature>
<comment type="similarity">
    <text evidence="3">Belongs to the RxLR effector family.</text>
</comment>
<evidence type="ECO:0000256" key="2">
    <source>
        <dbReference type="ARBA" id="ARBA00004613"/>
    </source>
</evidence>
<sequence length="491" mass="55639">MRHCLVLVAAVALVVSIDAASTAATSKMATPDILAFADPYTEALHDVPGVRLLRAHKLTDNEERTTGAAAIESMVKSTITTEQLEAWLKRGDTVDDVFKALHLQKAGDALLDNPQLSVLINYMNRFNTANPTKKTSVVAALTAHYGDQCLTKIIEAATKSPTSSKMAKHLQTEQVQRWLTDKKTPEDVFGLLKLNKLWPLSWISSDLFNKPGLTTWIRYLDDFNEANPEQKTTLLSILSARYSDKTLVNMLIEANNVRSTSTIAKRIQAEQTRLWLDNKVAPADIFKTLNLNKAGDKIFENPLFSAWINYADDFHLMHSDTQLATMPTLLTHYNDRKLSSMIMAAVEIPSTKTLAERVQSELQRTWLFRRDTPDDVFHLLKLRTNKLLENPLFPVWTKYVAYYNSMNFKTKYDLIATLTYYYGGDREFTKMLMAAVKEPNTNKLATELQDLQIARWISKKYSPAQVSTFLGADDASRIPYKRYVATYNGQY</sequence>
<feature type="signal peptide" evidence="7">
    <location>
        <begin position="1"/>
        <end position="19"/>
    </location>
</feature>
<evidence type="ECO:0000256" key="5">
    <source>
        <dbReference type="ARBA" id="ARBA00022729"/>
    </source>
</evidence>
<evidence type="ECO:0000256" key="7">
    <source>
        <dbReference type="SAM" id="SignalP"/>
    </source>
</evidence>
<comment type="subcellular location">
    <subcellularLocation>
        <location evidence="1">Host cell</location>
    </subcellularLocation>
    <subcellularLocation>
        <location evidence="2">Secreted</location>
    </subcellularLocation>
</comment>
<comment type="caution">
    <text evidence="9">The sequence shown here is derived from an EMBL/GenBank/DDBJ whole genome shotgun (WGS) entry which is preliminary data.</text>
</comment>
<proteinExistence type="inferred from homology"/>
<protein>
    <recommendedName>
        <fullName evidence="8">RxLR effector PexRD54 WY domain-containing protein</fullName>
    </recommendedName>
</protein>
<evidence type="ECO:0000313" key="10">
    <source>
        <dbReference type="Proteomes" id="UP000018958"/>
    </source>
</evidence>
<keyword evidence="5 7" id="KW-0732">Signal</keyword>
<feature type="chain" id="PRO_5004827138" description="RxLR effector PexRD54 WY domain-containing protein" evidence="7">
    <location>
        <begin position="20"/>
        <end position="491"/>
    </location>
</feature>
<dbReference type="Proteomes" id="UP000018958">
    <property type="component" value="Unassembled WGS sequence"/>
</dbReference>
<keyword evidence="6" id="KW-0843">Virulence</keyword>
<accession>W2VYT3</accession>
<evidence type="ECO:0000259" key="8">
    <source>
        <dbReference type="Pfam" id="PF22748"/>
    </source>
</evidence>
<organism evidence="9 10">
    <name type="scientific">Phytophthora nicotianae CJ01A1</name>
    <dbReference type="NCBI Taxonomy" id="1317063"/>
    <lineage>
        <taxon>Eukaryota</taxon>
        <taxon>Sar</taxon>
        <taxon>Stramenopiles</taxon>
        <taxon>Oomycota</taxon>
        <taxon>Peronosporomycetes</taxon>
        <taxon>Peronosporales</taxon>
        <taxon>Peronosporaceae</taxon>
        <taxon>Phytophthora</taxon>
    </lineage>
</organism>
<dbReference type="Pfam" id="PF22748">
    <property type="entry name" value="PexRD54_WY"/>
    <property type="match status" value="3"/>
</dbReference>
<dbReference type="OrthoDB" id="124537at2759"/>
<evidence type="ECO:0000313" key="9">
    <source>
        <dbReference type="EMBL" id="ETP03452.1"/>
    </source>
</evidence>
<feature type="domain" description="RxLR effector PexRD54 WY" evidence="8">
    <location>
        <begin position="364"/>
        <end position="400"/>
    </location>
</feature>
<reference evidence="9 10" key="1">
    <citation type="submission" date="2013-11" db="EMBL/GenBank/DDBJ databases">
        <title>The Genome Sequence of Phytophthora parasitica CJ01A1.</title>
        <authorList>
            <consortium name="The Broad Institute Genomics Platform"/>
            <person name="Russ C."/>
            <person name="Tyler B."/>
            <person name="Panabieres F."/>
            <person name="Shan W."/>
            <person name="Tripathy S."/>
            <person name="Grunwald N."/>
            <person name="Machado M."/>
            <person name="Johnson C.S."/>
            <person name="Walker B."/>
            <person name="Young S.K."/>
            <person name="Zeng Q."/>
            <person name="Gargeya S."/>
            <person name="Fitzgerald M."/>
            <person name="Haas B."/>
            <person name="Abouelleil A."/>
            <person name="Allen A.W."/>
            <person name="Alvarado L."/>
            <person name="Arachchi H.M."/>
            <person name="Berlin A.M."/>
            <person name="Chapman S.B."/>
            <person name="Gainer-Dewar J."/>
            <person name="Goldberg J."/>
            <person name="Griggs A."/>
            <person name="Gujja S."/>
            <person name="Hansen M."/>
            <person name="Howarth C."/>
            <person name="Imamovic A."/>
            <person name="Ireland A."/>
            <person name="Larimer J."/>
            <person name="McCowan C."/>
            <person name="Murphy C."/>
            <person name="Pearson M."/>
            <person name="Poon T.W."/>
            <person name="Priest M."/>
            <person name="Roberts A."/>
            <person name="Saif S."/>
            <person name="Shea T."/>
            <person name="Sisk P."/>
            <person name="Sykes S."/>
            <person name="Wortman J."/>
            <person name="Nusbaum C."/>
            <person name="Birren B."/>
        </authorList>
    </citation>
    <scope>NUCLEOTIDE SEQUENCE [LARGE SCALE GENOMIC DNA]</scope>
    <source>
        <strain evidence="9 10">CJ01A1</strain>
    </source>
</reference>